<dbReference type="GO" id="GO:0005524">
    <property type="term" value="F:ATP binding"/>
    <property type="evidence" value="ECO:0007669"/>
    <property type="project" value="UniProtKB-KW"/>
</dbReference>
<reference evidence="11" key="2">
    <citation type="submission" date="2023-07" db="EMBL/GenBank/DDBJ databases">
        <authorList>
            <person name="Yang W."/>
            <person name="Chen J."/>
            <person name="Ji P."/>
            <person name="Hu F."/>
        </authorList>
    </citation>
    <scope>NUCLEOTIDE SEQUENCE</scope>
    <source>
        <strain evidence="11">CRE-138-0111</strain>
    </source>
</reference>
<evidence type="ECO:0000313" key="13">
    <source>
        <dbReference type="Proteomes" id="UP001176478"/>
    </source>
</evidence>
<evidence type="ECO:0000256" key="2">
    <source>
        <dbReference type="ARBA" id="ARBA00011738"/>
    </source>
</evidence>
<comment type="subunit">
    <text evidence="2">Homodimer.</text>
</comment>
<dbReference type="AlphaFoldDB" id="A0AA42FE96"/>
<dbReference type="Proteomes" id="UP001176478">
    <property type="component" value="Unassembled WGS sequence"/>
</dbReference>
<dbReference type="PANTHER" id="PTHR34273:SF2">
    <property type="entry name" value="METHYLTHIORIBOSE KINASE"/>
    <property type="match status" value="1"/>
</dbReference>
<reference evidence="10" key="1">
    <citation type="submission" date="2023-03" db="EMBL/GenBank/DDBJ databases">
        <title>a new species belonging to Providencia genus.</title>
        <authorList>
            <person name="Yang W."/>
            <person name="Hu F."/>
            <person name="Shen S."/>
            <person name="Ding L."/>
            <person name="Yin D."/>
        </authorList>
    </citation>
    <scope>NUCLEOTIDE SEQUENCE</scope>
    <source>
        <strain evidence="10">CRE-3FA-0001</strain>
    </source>
</reference>
<dbReference type="Pfam" id="PF01636">
    <property type="entry name" value="APH"/>
    <property type="match status" value="1"/>
</dbReference>
<comment type="caution">
    <text evidence="10">The sequence shown here is derived from an EMBL/GenBank/DDBJ whole genome shotgun (WGS) entry which is preliminary data.</text>
</comment>
<sequence>MLDSIPAGYKPLTCETLPIYLASKLTSSCALGGEPNQWKVNEVGDGNLNMVFLVEGTQKTIVVKQALPWVRAGGESWPLSLTRAGFEYNILSQEARCAGHELVPEVYFYDQEMALFAMEYLSPHIILRKEVMAGKKFPKLAEDIGTFIAKTLFYTSDIGMKADQKKALTAQFSLNHELCKITEDLIFTEPYFNAERNNWLSPELDQAVEKMWQDKEMIQVAMRYKYKFMTEAQSLLHGDLHLGSVMVTESDTKVIDPEFGFMGPMAFDIGNYIGNLLMAFFSRPAWDENPSSCVEYQNWLLDQVDSTWSVFVREFRQLWNTKTQGDAWPSELYQHELGRQALQEAQDQFFATLLEDSLVNAGMEMNRRIIGFAGVAEFKQIKDIALRAECEKRALTMARELIVNASLYKEMASVIQLAKKQ</sequence>
<dbReference type="NCBIfam" id="TIGR01767">
    <property type="entry name" value="MTRK"/>
    <property type="match status" value="1"/>
</dbReference>
<dbReference type="Gene3D" id="3.30.200.20">
    <property type="entry name" value="Phosphorylase Kinase, domain 1"/>
    <property type="match status" value="1"/>
</dbReference>
<proteinExistence type="inferred from homology"/>
<comment type="similarity">
    <text evidence="1">Belongs to the methylthioribose kinase family.</text>
</comment>
<evidence type="ECO:0000256" key="7">
    <source>
        <dbReference type="ARBA" id="ARBA00022840"/>
    </source>
</evidence>
<accession>A0AA42FE96</accession>
<dbReference type="GO" id="GO:0009086">
    <property type="term" value="P:methionine biosynthetic process"/>
    <property type="evidence" value="ECO:0007669"/>
    <property type="project" value="UniProtKB-KW"/>
</dbReference>
<dbReference type="EMBL" id="JARRYG010000002">
    <property type="protein sequence ID" value="MDG4695006.1"/>
    <property type="molecule type" value="Genomic_DNA"/>
</dbReference>
<gene>
    <name evidence="10" type="primary">mtnK</name>
    <name evidence="10" type="ORF">P7V44_02005</name>
    <name evidence="11" type="ORF">Q5E86_10510</name>
</gene>
<reference evidence="11" key="3">
    <citation type="journal article" date="2024" name="Int. J. Antimicrob. Agents">
        <title>Identification of a novel Providencia species showing multi-drug-resistant in three patients with hospital-acquired infection.</title>
        <authorList>
            <person name="Yang W."/>
            <person name="Chen J."/>
            <person name="Yang F."/>
            <person name="Ji P."/>
            <person name="Shen S."/>
            <person name="Yin D."/>
            <person name="Hu F."/>
        </authorList>
    </citation>
    <scope>NUCLEOTIDE SEQUENCE</scope>
    <source>
        <strain evidence="11">CRE-138-0111</strain>
    </source>
</reference>
<evidence type="ECO:0000313" key="11">
    <source>
        <dbReference type="EMBL" id="MDO7856778.1"/>
    </source>
</evidence>
<keyword evidence="4 10" id="KW-0808">Transferase</keyword>
<organism evidence="10 12">
    <name type="scientific">Providencia huashanensis</name>
    <dbReference type="NCBI Taxonomy" id="3037798"/>
    <lineage>
        <taxon>Bacteria</taxon>
        <taxon>Pseudomonadati</taxon>
        <taxon>Pseudomonadota</taxon>
        <taxon>Gammaproteobacteria</taxon>
        <taxon>Enterobacterales</taxon>
        <taxon>Morganellaceae</taxon>
        <taxon>Providencia</taxon>
    </lineage>
</organism>
<evidence type="ECO:0000256" key="3">
    <source>
        <dbReference type="ARBA" id="ARBA00012128"/>
    </source>
</evidence>
<evidence type="ECO:0000259" key="9">
    <source>
        <dbReference type="Pfam" id="PF01636"/>
    </source>
</evidence>
<dbReference type="PANTHER" id="PTHR34273">
    <property type="entry name" value="METHYLTHIORIBOSE KINASE"/>
    <property type="match status" value="1"/>
</dbReference>
<dbReference type="PIRSF" id="PIRSF031134">
    <property type="entry name" value="MTRK"/>
    <property type="match status" value="1"/>
</dbReference>
<dbReference type="RefSeq" id="WP_210814270.1">
    <property type="nucleotide sequence ID" value="NZ_JARRYG010000002.1"/>
</dbReference>
<keyword evidence="5" id="KW-0547">Nucleotide-binding</keyword>
<dbReference type="InterPro" id="IPR009212">
    <property type="entry name" value="Methylthioribose_kinase"/>
</dbReference>
<keyword evidence="8" id="KW-0486">Methionine biosynthesis</keyword>
<protein>
    <recommendedName>
        <fullName evidence="3">S-methyl-5-thioribose kinase</fullName>
        <ecNumber evidence="3">2.7.1.100</ecNumber>
    </recommendedName>
</protein>
<evidence type="ECO:0000256" key="5">
    <source>
        <dbReference type="ARBA" id="ARBA00022741"/>
    </source>
</evidence>
<dbReference type="GO" id="GO:0046522">
    <property type="term" value="F:S-methyl-5-thioribose kinase activity"/>
    <property type="evidence" value="ECO:0007669"/>
    <property type="project" value="UniProtKB-EC"/>
</dbReference>
<evidence type="ECO:0000256" key="1">
    <source>
        <dbReference type="ARBA" id="ARBA00010165"/>
    </source>
</evidence>
<keyword evidence="13" id="KW-1185">Reference proteome</keyword>
<dbReference type="Proteomes" id="UP001156701">
    <property type="component" value="Unassembled WGS sequence"/>
</dbReference>
<dbReference type="InterPro" id="IPR011009">
    <property type="entry name" value="Kinase-like_dom_sf"/>
</dbReference>
<evidence type="ECO:0000313" key="10">
    <source>
        <dbReference type="EMBL" id="MDG4695006.1"/>
    </source>
</evidence>
<dbReference type="InterPro" id="IPR002575">
    <property type="entry name" value="Aminoglycoside_PTrfase"/>
</dbReference>
<feature type="domain" description="Aminoglycoside phosphotransferase" evidence="9">
    <location>
        <begin position="40"/>
        <end position="278"/>
    </location>
</feature>
<keyword evidence="7" id="KW-0067">ATP-binding</keyword>
<keyword evidence="8" id="KW-0028">Amino-acid biosynthesis</keyword>
<evidence type="ECO:0000256" key="6">
    <source>
        <dbReference type="ARBA" id="ARBA00022777"/>
    </source>
</evidence>
<evidence type="ECO:0000256" key="4">
    <source>
        <dbReference type="ARBA" id="ARBA00022679"/>
    </source>
</evidence>
<dbReference type="SUPFAM" id="SSF56112">
    <property type="entry name" value="Protein kinase-like (PK-like)"/>
    <property type="match status" value="1"/>
</dbReference>
<evidence type="ECO:0000256" key="8">
    <source>
        <dbReference type="ARBA" id="ARBA00023167"/>
    </source>
</evidence>
<evidence type="ECO:0000313" key="12">
    <source>
        <dbReference type="Proteomes" id="UP001156701"/>
    </source>
</evidence>
<dbReference type="EC" id="2.7.1.100" evidence="3"/>
<dbReference type="Gene3D" id="3.90.1200.10">
    <property type="match status" value="1"/>
</dbReference>
<keyword evidence="6 10" id="KW-0418">Kinase</keyword>
<name>A0AA42FE96_9GAMM</name>
<dbReference type="EMBL" id="JAUQTG010000005">
    <property type="protein sequence ID" value="MDO7856778.1"/>
    <property type="molecule type" value="Genomic_DNA"/>
</dbReference>